<organism evidence="2 3">
    <name type="scientific">Malus domestica</name>
    <name type="common">Apple</name>
    <name type="synonym">Pyrus malus</name>
    <dbReference type="NCBI Taxonomy" id="3750"/>
    <lineage>
        <taxon>Eukaryota</taxon>
        <taxon>Viridiplantae</taxon>
        <taxon>Streptophyta</taxon>
        <taxon>Embryophyta</taxon>
        <taxon>Tracheophyta</taxon>
        <taxon>Spermatophyta</taxon>
        <taxon>Magnoliopsida</taxon>
        <taxon>eudicotyledons</taxon>
        <taxon>Gunneridae</taxon>
        <taxon>Pentapetalae</taxon>
        <taxon>rosids</taxon>
        <taxon>fabids</taxon>
        <taxon>Rosales</taxon>
        <taxon>Rosaceae</taxon>
        <taxon>Amygdaloideae</taxon>
        <taxon>Maleae</taxon>
        <taxon>Malus</taxon>
    </lineage>
</organism>
<accession>A0A498HUE2</accession>
<sequence length="78" mass="8234">MAWASETEREIGVGWQGGKGTGRSEAAKKGGLVSVIERLRGMGERQKHTHLAFISLSQSLAATTPTLADLCNSVGSCF</sequence>
<evidence type="ECO:0000313" key="3">
    <source>
        <dbReference type="Proteomes" id="UP000290289"/>
    </source>
</evidence>
<dbReference type="EMBL" id="RDQH01000341">
    <property type="protein sequence ID" value="RXH74400.1"/>
    <property type="molecule type" value="Genomic_DNA"/>
</dbReference>
<comment type="caution">
    <text evidence="2">The sequence shown here is derived from an EMBL/GenBank/DDBJ whole genome shotgun (WGS) entry which is preliminary data.</text>
</comment>
<protein>
    <submittedName>
        <fullName evidence="2">Uncharacterized protein</fullName>
    </submittedName>
</protein>
<keyword evidence="3" id="KW-1185">Reference proteome</keyword>
<gene>
    <name evidence="2" type="ORF">DVH24_029121</name>
</gene>
<dbReference type="Proteomes" id="UP000290289">
    <property type="component" value="Chromosome 15"/>
</dbReference>
<dbReference type="AlphaFoldDB" id="A0A498HUE2"/>
<reference evidence="2 3" key="1">
    <citation type="submission" date="2018-10" db="EMBL/GenBank/DDBJ databases">
        <title>A high-quality apple genome assembly.</title>
        <authorList>
            <person name="Hu J."/>
        </authorList>
    </citation>
    <scope>NUCLEOTIDE SEQUENCE [LARGE SCALE GENOMIC DNA]</scope>
    <source>
        <strain evidence="3">cv. HFTH1</strain>
        <tissue evidence="2">Young leaf</tissue>
    </source>
</reference>
<feature type="compositionally biased region" description="Basic and acidic residues" evidence="1">
    <location>
        <begin position="1"/>
        <end position="11"/>
    </location>
</feature>
<evidence type="ECO:0000256" key="1">
    <source>
        <dbReference type="SAM" id="MobiDB-lite"/>
    </source>
</evidence>
<proteinExistence type="predicted"/>
<name>A0A498HUE2_MALDO</name>
<evidence type="ECO:0000313" key="2">
    <source>
        <dbReference type="EMBL" id="RXH74400.1"/>
    </source>
</evidence>
<feature type="region of interest" description="Disordered" evidence="1">
    <location>
        <begin position="1"/>
        <end position="26"/>
    </location>
</feature>